<name>A0AAU7QE00_9GAMM</name>
<dbReference type="AlphaFoldDB" id="A0AAU7QE00"/>
<reference evidence="1" key="1">
    <citation type="submission" date="2024-06" db="EMBL/GenBank/DDBJ databases">
        <authorList>
            <person name="Coelho C."/>
            <person name="Bento M."/>
            <person name="Garcia E."/>
            <person name="Camelo A."/>
            <person name="Brandao I."/>
            <person name="Espirito Santo C."/>
            <person name="Trovao J."/>
            <person name="Verissimo A."/>
            <person name="Costa J."/>
            <person name="Tiago I."/>
        </authorList>
    </citation>
    <scope>NUCLEOTIDE SEQUENCE</scope>
    <source>
        <strain evidence="1">KWT182</strain>
    </source>
</reference>
<organism evidence="1">
    <name type="scientific">Acerihabitans sp. KWT182</name>
    <dbReference type="NCBI Taxonomy" id="3157919"/>
    <lineage>
        <taxon>Bacteria</taxon>
        <taxon>Pseudomonadati</taxon>
        <taxon>Pseudomonadota</taxon>
        <taxon>Gammaproteobacteria</taxon>
        <taxon>Enterobacterales</taxon>
        <taxon>Pectobacteriaceae</taxon>
        <taxon>Acerihabitans</taxon>
    </lineage>
</organism>
<sequence>MRIMPLDVKDNTIEKYLLTNASSPRDYNEAKHLFQTLKEIRTQNNIVFEKSIIQPKRTFKNFALSLLQASALSPPHHLTGYLSGQKDSALNFSLPVGTGRFSIAADSELAYRDTRGSALPYNRTYASAHDYPATGTYKARRVARSIDNQVPLYLPPADSAIDGINLLLQDIYHEVEGLFGHPDPLITSLGYYLDCLNYCHESAPRYLLRFSGLFGAKKKKF</sequence>
<evidence type="ECO:0000313" key="1">
    <source>
        <dbReference type="EMBL" id="XBS70566.1"/>
    </source>
</evidence>
<gene>
    <name evidence="1" type="ORF">ABK905_05085</name>
</gene>
<proteinExistence type="predicted"/>
<dbReference type="EMBL" id="CP157947">
    <property type="protein sequence ID" value="XBS70566.1"/>
    <property type="molecule type" value="Genomic_DNA"/>
</dbReference>
<accession>A0AAU7QE00</accession>
<protein>
    <submittedName>
        <fullName evidence="1">Uncharacterized protein</fullName>
    </submittedName>
</protein>